<keyword evidence="2" id="KW-1185">Reference proteome</keyword>
<reference evidence="2" key="1">
    <citation type="submission" date="2017-01" db="EMBL/GenBank/DDBJ databases">
        <authorList>
            <person name="Varghese N."/>
            <person name="Submissions S."/>
        </authorList>
    </citation>
    <scope>NUCLEOTIDE SEQUENCE [LARGE SCALE GENOMIC DNA]</scope>
    <source>
        <strain evidence="2">DM9</strain>
    </source>
</reference>
<sequence>MDLVEVMDLIEADNVIIDSEPVLLKSEGFVS</sequence>
<dbReference type="AlphaFoldDB" id="A0A1N6TPY1"/>
<name>A0A1N6TPY1_9BACT</name>
<proteinExistence type="predicted"/>
<dbReference type="Proteomes" id="UP000185924">
    <property type="component" value="Unassembled WGS sequence"/>
</dbReference>
<evidence type="ECO:0000313" key="1">
    <source>
        <dbReference type="EMBL" id="SIQ55314.1"/>
    </source>
</evidence>
<dbReference type="EMBL" id="FTNM01000001">
    <property type="protein sequence ID" value="SIQ55314.1"/>
    <property type="molecule type" value="Genomic_DNA"/>
</dbReference>
<accession>A0A1N6TPY1</accession>
<evidence type="ECO:0000313" key="2">
    <source>
        <dbReference type="Proteomes" id="UP000185924"/>
    </source>
</evidence>
<gene>
    <name evidence="1" type="ORF">SAMN05421545_0440</name>
</gene>
<organism evidence="1 2">
    <name type="scientific">Pontibacter lucknowensis</name>
    <dbReference type="NCBI Taxonomy" id="1077936"/>
    <lineage>
        <taxon>Bacteria</taxon>
        <taxon>Pseudomonadati</taxon>
        <taxon>Bacteroidota</taxon>
        <taxon>Cytophagia</taxon>
        <taxon>Cytophagales</taxon>
        <taxon>Hymenobacteraceae</taxon>
        <taxon>Pontibacter</taxon>
    </lineage>
</organism>
<protein>
    <submittedName>
        <fullName evidence="1">Uncharacterized protein</fullName>
    </submittedName>
</protein>